<evidence type="ECO:0000313" key="5">
    <source>
        <dbReference type="RefSeq" id="XP_013410333.1"/>
    </source>
</evidence>
<sequence length="210" mass="23954">MKLLIIVQVAVLYATCLHDVKGRESTTEESSNAEPSALFKRKMHAYLTQLDVNKDGKLDKREYVDLTTERSRQALPSWRSKVVYAILSASWGTWFSNEHNQYKQSVTVDEWIELLKIANANFTSNSKFSEWCEDWFDTINLDCGEDISVDEFGKFLVIFHSALPPEVPFNTTDQDGNGVITGQEFANGCAQFYYNQNDPETAFFYGSPDN</sequence>
<evidence type="ECO:0000313" key="6">
    <source>
        <dbReference type="RefSeq" id="XP_013410334.1"/>
    </source>
</evidence>
<dbReference type="InterPro" id="IPR011992">
    <property type="entry name" value="EF-hand-dom_pair"/>
</dbReference>
<dbReference type="InterPro" id="IPR002048">
    <property type="entry name" value="EF_hand_dom"/>
</dbReference>
<protein>
    <submittedName>
        <fullName evidence="5 6">Uncharacterized protein LOC106173680</fullName>
    </submittedName>
</protein>
<dbReference type="PROSITE" id="PS00018">
    <property type="entry name" value="EF_HAND_1"/>
    <property type="match status" value="2"/>
</dbReference>
<name>A0A1S3JIU6_LINAN</name>
<feature type="domain" description="EF-hand" evidence="3">
    <location>
        <begin position="169"/>
        <end position="195"/>
    </location>
</feature>
<feature type="signal peptide" evidence="2">
    <location>
        <begin position="1"/>
        <end position="22"/>
    </location>
</feature>
<keyword evidence="2" id="KW-0732">Signal</keyword>
<evidence type="ECO:0000256" key="2">
    <source>
        <dbReference type="SAM" id="SignalP"/>
    </source>
</evidence>
<dbReference type="Pfam" id="PF13202">
    <property type="entry name" value="EF-hand_5"/>
    <property type="match status" value="1"/>
</dbReference>
<dbReference type="RefSeq" id="XP_013410335.1">
    <property type="nucleotide sequence ID" value="XM_013554881.1"/>
</dbReference>
<keyword evidence="4" id="KW-1185">Reference proteome</keyword>
<feature type="chain" id="PRO_5014545936" evidence="2">
    <location>
        <begin position="23"/>
        <end position="210"/>
    </location>
</feature>
<evidence type="ECO:0000259" key="3">
    <source>
        <dbReference type="PROSITE" id="PS50222"/>
    </source>
</evidence>
<proteinExistence type="predicted"/>
<keyword evidence="1" id="KW-0106">Calcium</keyword>
<gene>
    <name evidence="5 6 7" type="primary">LOC106173680</name>
</gene>
<organism evidence="4 7">
    <name type="scientific">Lingula anatina</name>
    <name type="common">Brachiopod</name>
    <name type="synonym">Lingula unguis</name>
    <dbReference type="NCBI Taxonomy" id="7574"/>
    <lineage>
        <taxon>Eukaryota</taxon>
        <taxon>Metazoa</taxon>
        <taxon>Spiralia</taxon>
        <taxon>Lophotrochozoa</taxon>
        <taxon>Brachiopoda</taxon>
        <taxon>Linguliformea</taxon>
        <taxon>Lingulata</taxon>
        <taxon>Lingulida</taxon>
        <taxon>Linguloidea</taxon>
        <taxon>Lingulidae</taxon>
        <taxon>Lingula</taxon>
    </lineage>
</organism>
<dbReference type="GO" id="GO:0005509">
    <property type="term" value="F:calcium ion binding"/>
    <property type="evidence" value="ECO:0007669"/>
    <property type="project" value="InterPro"/>
</dbReference>
<dbReference type="GeneID" id="106173680"/>
<dbReference type="RefSeq" id="XP_013410333.1">
    <property type="nucleotide sequence ID" value="XM_013554879.1"/>
</dbReference>
<dbReference type="Gene3D" id="1.10.238.10">
    <property type="entry name" value="EF-hand"/>
    <property type="match status" value="1"/>
</dbReference>
<reference evidence="5 6" key="1">
    <citation type="submission" date="2025-04" db="UniProtKB">
        <authorList>
            <consortium name="RefSeq"/>
        </authorList>
    </citation>
    <scope>IDENTIFICATION</scope>
    <source>
        <tissue evidence="5 6">Gonads</tissue>
    </source>
</reference>
<dbReference type="Proteomes" id="UP000085678">
    <property type="component" value="Unplaced"/>
</dbReference>
<evidence type="ECO:0000313" key="7">
    <source>
        <dbReference type="RefSeq" id="XP_013410335.1"/>
    </source>
</evidence>
<dbReference type="PROSITE" id="PS50222">
    <property type="entry name" value="EF_HAND_2"/>
    <property type="match status" value="1"/>
</dbReference>
<accession>A0A1S3JIU6</accession>
<dbReference type="AlphaFoldDB" id="A0A1S3JIU6"/>
<dbReference type="KEGG" id="lak:106173680"/>
<evidence type="ECO:0000256" key="1">
    <source>
        <dbReference type="ARBA" id="ARBA00022837"/>
    </source>
</evidence>
<dbReference type="InterPro" id="IPR018247">
    <property type="entry name" value="EF_Hand_1_Ca_BS"/>
</dbReference>
<dbReference type="SUPFAM" id="SSF47473">
    <property type="entry name" value="EF-hand"/>
    <property type="match status" value="1"/>
</dbReference>
<evidence type="ECO:0000313" key="4">
    <source>
        <dbReference type="Proteomes" id="UP000085678"/>
    </source>
</evidence>
<dbReference type="RefSeq" id="XP_013410334.1">
    <property type="nucleotide sequence ID" value="XM_013554880.1"/>
</dbReference>